<name>A0ABT3YJC7_9HYPH</name>
<dbReference type="EMBL" id="JAOVZQ010000001">
    <property type="protein sequence ID" value="MCY0095717.1"/>
    <property type="molecule type" value="Genomic_DNA"/>
</dbReference>
<feature type="domain" description="Phasin" evidence="1">
    <location>
        <begin position="77"/>
        <end position="154"/>
    </location>
</feature>
<comment type="caution">
    <text evidence="2">The sequence shown here is derived from an EMBL/GenBank/DDBJ whole genome shotgun (WGS) entry which is preliminary data.</text>
</comment>
<evidence type="ECO:0000259" key="1">
    <source>
        <dbReference type="Pfam" id="PF09361"/>
    </source>
</evidence>
<reference evidence="2" key="1">
    <citation type="submission" date="2022-10" db="EMBL/GenBank/DDBJ databases">
        <title>Hoeflea sp. J2-29, isolated from marine algae.</title>
        <authorList>
            <person name="Kristyanto S."/>
            <person name="Kim J.M."/>
            <person name="Jeon C.O."/>
        </authorList>
    </citation>
    <scope>NUCLEOTIDE SEQUENCE</scope>
    <source>
        <strain evidence="2">J2-29</strain>
    </source>
</reference>
<dbReference type="Proteomes" id="UP001081283">
    <property type="component" value="Unassembled WGS sequence"/>
</dbReference>
<dbReference type="InterPro" id="IPR018968">
    <property type="entry name" value="Phasin"/>
</dbReference>
<dbReference type="RefSeq" id="WP_267613591.1">
    <property type="nucleotide sequence ID" value="NZ_JAOVZQ010000001.1"/>
</dbReference>
<sequence>MTKTTKTSNAKTTAADATNDARTMIMDAVENLQEKIAVPEAARDFVAQQAATAQQRTEAAQQNAAELNAETEKAAVSLIGSYAGFTKSLIDMTTANVSHAFATVEKIAGAKTLPDAMKIQAEFVRDSSKANLDRFKEVSETATATMAQATASARDAAAKALAQGRTAA</sequence>
<accession>A0ABT3YJC7</accession>
<dbReference type="Pfam" id="PF09361">
    <property type="entry name" value="Phasin_2"/>
    <property type="match status" value="1"/>
</dbReference>
<proteinExistence type="predicted"/>
<evidence type="ECO:0000313" key="3">
    <source>
        <dbReference type="Proteomes" id="UP001081283"/>
    </source>
</evidence>
<evidence type="ECO:0000313" key="2">
    <source>
        <dbReference type="EMBL" id="MCY0095717.1"/>
    </source>
</evidence>
<organism evidence="2 3">
    <name type="scientific">Hoeflea ulvae</name>
    <dbReference type="NCBI Taxonomy" id="2983764"/>
    <lineage>
        <taxon>Bacteria</taxon>
        <taxon>Pseudomonadati</taxon>
        <taxon>Pseudomonadota</taxon>
        <taxon>Alphaproteobacteria</taxon>
        <taxon>Hyphomicrobiales</taxon>
        <taxon>Rhizobiaceae</taxon>
        <taxon>Hoeflea</taxon>
    </lineage>
</organism>
<keyword evidence="3" id="KW-1185">Reference proteome</keyword>
<gene>
    <name evidence="2" type="ORF">OEG82_17065</name>
</gene>
<protein>
    <submittedName>
        <fullName evidence="2">Phasin family protein</fullName>
    </submittedName>
</protein>